<feature type="chain" id="PRO_5012703669" evidence="2">
    <location>
        <begin position="23"/>
        <end position="121"/>
    </location>
</feature>
<keyword evidence="1" id="KW-0472">Membrane</keyword>
<evidence type="ECO:0000313" key="3">
    <source>
        <dbReference type="EMBL" id="SHO66283.1"/>
    </source>
</evidence>
<feature type="transmembrane region" description="Helical" evidence="1">
    <location>
        <begin position="96"/>
        <end position="119"/>
    </location>
</feature>
<dbReference type="OrthoDB" id="7173378at2"/>
<proteinExistence type="predicted"/>
<dbReference type="AlphaFoldDB" id="A0A1M7ZN11"/>
<organism evidence="3 4">
    <name type="scientific">Pseudoxanthobacter soli DSM 19599</name>
    <dbReference type="NCBI Taxonomy" id="1123029"/>
    <lineage>
        <taxon>Bacteria</taxon>
        <taxon>Pseudomonadati</taxon>
        <taxon>Pseudomonadota</taxon>
        <taxon>Alphaproteobacteria</taxon>
        <taxon>Hyphomicrobiales</taxon>
        <taxon>Segnochrobactraceae</taxon>
        <taxon>Pseudoxanthobacter</taxon>
    </lineage>
</organism>
<dbReference type="InterPro" id="IPR006696">
    <property type="entry name" value="DUF423"/>
</dbReference>
<evidence type="ECO:0000313" key="4">
    <source>
        <dbReference type="Proteomes" id="UP000186406"/>
    </source>
</evidence>
<dbReference type="STRING" id="1123029.SAMN02745172_02938"/>
<dbReference type="Proteomes" id="UP000186406">
    <property type="component" value="Unassembled WGS sequence"/>
</dbReference>
<feature type="transmembrane region" description="Helical" evidence="1">
    <location>
        <begin position="38"/>
        <end position="56"/>
    </location>
</feature>
<feature type="signal peptide" evidence="2">
    <location>
        <begin position="1"/>
        <end position="22"/>
    </location>
</feature>
<dbReference type="EMBL" id="FRXO01000005">
    <property type="protein sequence ID" value="SHO66283.1"/>
    <property type="molecule type" value="Genomic_DNA"/>
</dbReference>
<accession>A0A1M7ZN11</accession>
<protein>
    <submittedName>
        <fullName evidence="3">Uncharacterized membrane protein YgdD, TMEM256/DUF423 family</fullName>
    </submittedName>
</protein>
<keyword evidence="2" id="KW-0732">Signal</keyword>
<reference evidence="3 4" key="1">
    <citation type="submission" date="2016-12" db="EMBL/GenBank/DDBJ databases">
        <authorList>
            <person name="Song W.-J."/>
            <person name="Kurnit D.M."/>
        </authorList>
    </citation>
    <scope>NUCLEOTIDE SEQUENCE [LARGE SCALE GENOMIC DNA]</scope>
    <source>
        <strain evidence="3 4">DSM 19599</strain>
    </source>
</reference>
<name>A0A1M7ZN11_9HYPH</name>
<gene>
    <name evidence="3" type="ORF">SAMN02745172_02938</name>
</gene>
<sequence>MKIEAVLAAVGSVFGACGVAAAAAGAHLTNLPNLPVAAQFLLIHAVAIVGLAALSAAFGGRKLVAWSAVVLAVGVVLFSGSLIWSDVFGASPMSSLAPVGGTTLIVGWLFSAVAGFSLLRR</sequence>
<feature type="transmembrane region" description="Helical" evidence="1">
    <location>
        <begin position="63"/>
        <end position="84"/>
    </location>
</feature>
<keyword evidence="4" id="KW-1185">Reference proteome</keyword>
<evidence type="ECO:0000256" key="2">
    <source>
        <dbReference type="SAM" id="SignalP"/>
    </source>
</evidence>
<evidence type="ECO:0000256" key="1">
    <source>
        <dbReference type="SAM" id="Phobius"/>
    </source>
</evidence>
<dbReference type="PROSITE" id="PS51257">
    <property type="entry name" value="PROKAR_LIPOPROTEIN"/>
    <property type="match status" value="1"/>
</dbReference>
<dbReference type="Pfam" id="PF04241">
    <property type="entry name" value="DUF423"/>
    <property type="match status" value="1"/>
</dbReference>
<dbReference type="RefSeq" id="WP_073629912.1">
    <property type="nucleotide sequence ID" value="NZ_FRXO01000005.1"/>
</dbReference>
<keyword evidence="1" id="KW-1133">Transmembrane helix</keyword>
<keyword evidence="1" id="KW-0812">Transmembrane</keyword>